<proteinExistence type="inferred from homology"/>
<evidence type="ECO:0000256" key="7">
    <source>
        <dbReference type="ARBA" id="ARBA00023136"/>
    </source>
</evidence>
<dbReference type="Pfam" id="PF00854">
    <property type="entry name" value="PTR2"/>
    <property type="match status" value="2"/>
</dbReference>
<feature type="transmembrane region" description="Helical" evidence="10">
    <location>
        <begin position="258"/>
        <end position="275"/>
    </location>
</feature>
<protein>
    <submittedName>
        <fullName evidence="12">MFS transporter</fullName>
    </submittedName>
</protein>
<feature type="transmembrane region" description="Helical" evidence="10">
    <location>
        <begin position="46"/>
        <end position="64"/>
    </location>
</feature>
<evidence type="ECO:0000313" key="13">
    <source>
        <dbReference type="Proteomes" id="UP000597338"/>
    </source>
</evidence>
<comment type="caution">
    <text evidence="12">The sequence shown here is derived from an EMBL/GenBank/DDBJ whole genome shotgun (WGS) entry which is preliminary data.</text>
</comment>
<evidence type="ECO:0000256" key="2">
    <source>
        <dbReference type="ARBA" id="ARBA00022448"/>
    </source>
</evidence>
<feature type="transmembrane region" description="Helical" evidence="10">
    <location>
        <begin position="431"/>
        <end position="454"/>
    </location>
</feature>
<dbReference type="CDD" id="cd17346">
    <property type="entry name" value="MFS_DtpA_like"/>
    <property type="match status" value="1"/>
</dbReference>
<feature type="compositionally biased region" description="Basic and acidic residues" evidence="9">
    <location>
        <begin position="228"/>
        <end position="241"/>
    </location>
</feature>
<evidence type="ECO:0000313" key="12">
    <source>
        <dbReference type="EMBL" id="GGC18386.1"/>
    </source>
</evidence>
<evidence type="ECO:0000259" key="11">
    <source>
        <dbReference type="PROSITE" id="PS50850"/>
    </source>
</evidence>
<evidence type="ECO:0000256" key="9">
    <source>
        <dbReference type="SAM" id="MobiDB-lite"/>
    </source>
</evidence>
<keyword evidence="4 8" id="KW-0812">Transmembrane</keyword>
<feature type="transmembrane region" description="Helical" evidence="10">
    <location>
        <begin position="466"/>
        <end position="485"/>
    </location>
</feature>
<organism evidence="12 13">
    <name type="scientific">Parapedobacter defluvii</name>
    <dbReference type="NCBI Taxonomy" id="2045106"/>
    <lineage>
        <taxon>Bacteria</taxon>
        <taxon>Pseudomonadati</taxon>
        <taxon>Bacteroidota</taxon>
        <taxon>Sphingobacteriia</taxon>
        <taxon>Sphingobacteriales</taxon>
        <taxon>Sphingobacteriaceae</taxon>
        <taxon>Parapedobacter</taxon>
    </lineage>
</organism>
<keyword evidence="13" id="KW-1185">Reference proteome</keyword>
<dbReference type="Gene3D" id="1.20.1250.20">
    <property type="entry name" value="MFS general substrate transporter like domains"/>
    <property type="match status" value="3"/>
</dbReference>
<accession>A0ABQ1L8G5</accession>
<sequence>MGFTNQEDQLDAHLIERGVSTKRVFDHPVGLFVLFFTEMWERFSYYGMRALLTLFLVSELASGGWEWTRESAMELYGWYTGLVYLTPLIGGFIADRLTGYRKAVVLGALIMTLGHASMALEGSGKIFFYLGLVLMILGNGLFKPNISSIVGQLYPDNSTKKDAAYTIFYMGINAGAFLGMLLCGYIGEKIGWHYGFGLAGIFMFFGMLQFYFAQRIFGVLGESPKETRERISSEKQTHTADDSIESETSSPHVVRDRLIVIIVLSLSSIFFWMAFEQAGGSMSIFAKDYTQRMLAGNAALTFKWVDAILTLFPLVIVTWVLFSLAKKIFSEYPISILFTGLSFFVIWCLGIWKVYREFNALETEVAASWFQILNSFFIITLATPFSKVWEKVFNPTGPVKFALGLILLGIGFAVLGYGSKDIPQGAATAQVSMIWLVLAYFFHTSGELCLSPVGLSYMSKLSPQKFVGLIFGVWFACSAVANWLAGMSGSLIDKISETYSLSTFFLIFAVIPGIAGLLLILFSPILKRMMHGIH</sequence>
<feature type="transmembrane region" description="Helical" evidence="10">
    <location>
        <begin position="126"/>
        <end position="142"/>
    </location>
</feature>
<dbReference type="InterPro" id="IPR020846">
    <property type="entry name" value="MFS_dom"/>
</dbReference>
<dbReference type="PANTHER" id="PTHR23517:SF15">
    <property type="entry name" value="PROTON-DEPENDENT OLIGOPEPTIDE FAMILY TRANSPORT PROTEIN"/>
    <property type="match status" value="1"/>
</dbReference>
<keyword evidence="3" id="KW-1003">Cell membrane</keyword>
<feature type="transmembrane region" description="Helical" evidence="10">
    <location>
        <begin position="334"/>
        <end position="355"/>
    </location>
</feature>
<evidence type="ECO:0000256" key="5">
    <source>
        <dbReference type="ARBA" id="ARBA00022856"/>
    </source>
</evidence>
<dbReference type="InterPro" id="IPR005279">
    <property type="entry name" value="Dipep/tripep_permease"/>
</dbReference>
<feature type="transmembrane region" description="Helical" evidence="10">
    <location>
        <begin position="76"/>
        <end position="94"/>
    </location>
</feature>
<dbReference type="InterPro" id="IPR018456">
    <property type="entry name" value="PTR2_symporter_CS"/>
</dbReference>
<feature type="transmembrane region" description="Helical" evidence="10">
    <location>
        <begin position="302"/>
        <end position="322"/>
    </location>
</feature>
<keyword evidence="2 8" id="KW-0813">Transport</keyword>
<evidence type="ECO:0000256" key="1">
    <source>
        <dbReference type="ARBA" id="ARBA00004651"/>
    </source>
</evidence>
<dbReference type="PROSITE" id="PS50850">
    <property type="entry name" value="MFS"/>
    <property type="match status" value="1"/>
</dbReference>
<feature type="transmembrane region" description="Helical" evidence="10">
    <location>
        <begin position="505"/>
        <end position="526"/>
    </location>
</feature>
<reference evidence="13" key="1">
    <citation type="journal article" date="2019" name="Int. J. Syst. Evol. Microbiol.">
        <title>The Global Catalogue of Microorganisms (GCM) 10K type strain sequencing project: providing services to taxonomists for standard genome sequencing and annotation.</title>
        <authorList>
            <consortium name="The Broad Institute Genomics Platform"/>
            <consortium name="The Broad Institute Genome Sequencing Center for Infectious Disease"/>
            <person name="Wu L."/>
            <person name="Ma J."/>
        </authorList>
    </citation>
    <scope>NUCLEOTIDE SEQUENCE [LARGE SCALE GENOMIC DNA]</scope>
    <source>
        <strain evidence="13">CGMCC 1.15342</strain>
    </source>
</reference>
<keyword evidence="7 10" id="KW-0472">Membrane</keyword>
<name>A0ABQ1L8G5_9SPHI</name>
<comment type="similarity">
    <text evidence="8">Belongs to the major facilitator superfamily. Proton-dependent oligopeptide transporter (POT/PTR) (TC 2.A.17) family.</text>
</comment>
<dbReference type="Proteomes" id="UP000597338">
    <property type="component" value="Unassembled WGS sequence"/>
</dbReference>
<dbReference type="NCBIfam" id="TIGR00924">
    <property type="entry name" value="yjdL_sub1_fam"/>
    <property type="match status" value="1"/>
</dbReference>
<dbReference type="InterPro" id="IPR050171">
    <property type="entry name" value="MFS_Transporters"/>
</dbReference>
<evidence type="ECO:0000256" key="6">
    <source>
        <dbReference type="ARBA" id="ARBA00022989"/>
    </source>
</evidence>
<evidence type="ECO:0000256" key="10">
    <source>
        <dbReference type="SAM" id="Phobius"/>
    </source>
</evidence>
<dbReference type="SUPFAM" id="SSF103473">
    <property type="entry name" value="MFS general substrate transporter"/>
    <property type="match status" value="1"/>
</dbReference>
<feature type="region of interest" description="Disordered" evidence="9">
    <location>
        <begin position="228"/>
        <end position="248"/>
    </location>
</feature>
<dbReference type="RefSeq" id="WP_188747689.1">
    <property type="nucleotide sequence ID" value="NZ_BMIK01000002.1"/>
</dbReference>
<feature type="transmembrane region" description="Helical" evidence="10">
    <location>
        <begin position="193"/>
        <end position="213"/>
    </location>
</feature>
<dbReference type="EMBL" id="BMIK01000002">
    <property type="protein sequence ID" value="GGC18386.1"/>
    <property type="molecule type" value="Genomic_DNA"/>
</dbReference>
<evidence type="ECO:0000256" key="8">
    <source>
        <dbReference type="RuleBase" id="RU003755"/>
    </source>
</evidence>
<feature type="transmembrane region" description="Helical" evidence="10">
    <location>
        <begin position="163"/>
        <end position="187"/>
    </location>
</feature>
<keyword evidence="6 10" id="KW-1133">Transmembrane helix</keyword>
<evidence type="ECO:0000256" key="3">
    <source>
        <dbReference type="ARBA" id="ARBA00022475"/>
    </source>
</evidence>
<gene>
    <name evidence="12" type="ORF">GCM10011386_07870</name>
</gene>
<dbReference type="InterPro" id="IPR036259">
    <property type="entry name" value="MFS_trans_sf"/>
</dbReference>
<keyword evidence="5" id="KW-0653">Protein transport</keyword>
<comment type="subcellular location">
    <subcellularLocation>
        <location evidence="1">Cell membrane</location>
        <topology evidence="1">Multi-pass membrane protein</topology>
    </subcellularLocation>
    <subcellularLocation>
        <location evidence="8">Membrane</location>
        <topology evidence="8">Multi-pass membrane protein</topology>
    </subcellularLocation>
</comment>
<dbReference type="InterPro" id="IPR000109">
    <property type="entry name" value="POT_fam"/>
</dbReference>
<keyword evidence="5" id="KW-0571">Peptide transport</keyword>
<feature type="domain" description="Major facilitator superfamily (MFS) profile" evidence="11">
    <location>
        <begin position="30"/>
        <end position="527"/>
    </location>
</feature>
<feature type="transmembrane region" description="Helical" evidence="10">
    <location>
        <begin position="367"/>
        <end position="389"/>
    </location>
</feature>
<evidence type="ECO:0000256" key="4">
    <source>
        <dbReference type="ARBA" id="ARBA00022692"/>
    </source>
</evidence>
<dbReference type="PROSITE" id="PS01023">
    <property type="entry name" value="PTR2_2"/>
    <property type="match status" value="1"/>
</dbReference>
<feature type="transmembrane region" description="Helical" evidence="10">
    <location>
        <begin position="401"/>
        <end position="419"/>
    </location>
</feature>
<dbReference type="PANTHER" id="PTHR23517">
    <property type="entry name" value="RESISTANCE PROTEIN MDTM, PUTATIVE-RELATED-RELATED"/>
    <property type="match status" value="1"/>
</dbReference>
<feature type="transmembrane region" description="Helical" evidence="10">
    <location>
        <begin position="103"/>
        <end position="120"/>
    </location>
</feature>